<dbReference type="RefSeq" id="WP_229789333.1">
    <property type="nucleotide sequence ID" value="NZ_BMQC01000002.1"/>
</dbReference>
<keyword evidence="3 7" id="KW-0489">Methyltransferase</keyword>
<dbReference type="PRINTS" id="PR00996">
    <property type="entry name" value="CHERMTFRASE"/>
</dbReference>
<dbReference type="InterPro" id="IPR022642">
    <property type="entry name" value="CheR_C"/>
</dbReference>
<dbReference type="GO" id="GO:0032259">
    <property type="term" value="P:methylation"/>
    <property type="evidence" value="ECO:0007669"/>
    <property type="project" value="UniProtKB-KW"/>
</dbReference>
<dbReference type="CDD" id="cd02440">
    <property type="entry name" value="AdoMet_MTases"/>
    <property type="match status" value="1"/>
</dbReference>
<dbReference type="SUPFAM" id="SSF53335">
    <property type="entry name" value="S-adenosyl-L-methionine-dependent methyltransferases"/>
    <property type="match status" value="1"/>
</dbReference>
<dbReference type="InterPro" id="IPR036804">
    <property type="entry name" value="CheR_N_sf"/>
</dbReference>
<dbReference type="EC" id="2.1.1.80" evidence="2"/>
<evidence type="ECO:0000256" key="1">
    <source>
        <dbReference type="ARBA" id="ARBA00001541"/>
    </source>
</evidence>
<dbReference type="InterPro" id="IPR029063">
    <property type="entry name" value="SAM-dependent_MTases_sf"/>
</dbReference>
<comment type="caution">
    <text evidence="7">The sequence shown here is derived from an EMBL/GenBank/DDBJ whole genome shotgun (WGS) entry which is preliminary data.</text>
</comment>
<sequence length="281" mass="31216">MTAAVIPAAEFAYLAELLRRESSIVLGADKEYLVQARLLPLARKVGAGNVGELLTQVRLRSDRATIQSIVDAMTTNETSWFRDNEPFAALHSTVLPALLAARSAQRHLRVWSAACSSGQETYSLAITLQEFLPTGWTYEILATDISGDMVARAQTGQYSQIEVNRGLPARMLVHYFTRSGAHWEVAPALRRHVQFQRLNLVAPPPPTAPFDVVFLRNVLIYFDIATKKTVLRHVARLMRPDAWLFLGAAESTIGVDDSFRRTPAGRTFAYQLNLAKPPEKG</sequence>
<dbReference type="Gene3D" id="1.10.155.10">
    <property type="entry name" value="Chemotaxis receptor methyltransferase CheR, N-terminal domain"/>
    <property type="match status" value="1"/>
</dbReference>
<protein>
    <recommendedName>
        <fullName evidence="2">protein-glutamate O-methyltransferase</fullName>
        <ecNumber evidence="2">2.1.1.80</ecNumber>
    </recommendedName>
</protein>
<dbReference type="AlphaFoldDB" id="A0A8J3FI96"/>
<dbReference type="SUPFAM" id="SSF47757">
    <property type="entry name" value="Chemotaxis receptor methyltransferase CheR, N-terminal domain"/>
    <property type="match status" value="1"/>
</dbReference>
<dbReference type="Pfam" id="PF01739">
    <property type="entry name" value="CheR"/>
    <property type="match status" value="1"/>
</dbReference>
<dbReference type="Proteomes" id="UP000662200">
    <property type="component" value="Unassembled WGS sequence"/>
</dbReference>
<evidence type="ECO:0000256" key="4">
    <source>
        <dbReference type="ARBA" id="ARBA00022679"/>
    </source>
</evidence>
<dbReference type="InterPro" id="IPR022641">
    <property type="entry name" value="CheR_N"/>
</dbReference>
<dbReference type="Gene3D" id="3.40.50.150">
    <property type="entry name" value="Vaccinia Virus protein VP39"/>
    <property type="match status" value="1"/>
</dbReference>
<dbReference type="PANTHER" id="PTHR24422">
    <property type="entry name" value="CHEMOTAXIS PROTEIN METHYLTRANSFERASE"/>
    <property type="match status" value="1"/>
</dbReference>
<evidence type="ECO:0000256" key="5">
    <source>
        <dbReference type="ARBA" id="ARBA00022691"/>
    </source>
</evidence>
<keyword evidence="8" id="KW-1185">Reference proteome</keyword>
<dbReference type="PROSITE" id="PS50123">
    <property type="entry name" value="CHER"/>
    <property type="match status" value="1"/>
</dbReference>
<keyword evidence="4" id="KW-0808">Transferase</keyword>
<accession>A0A8J3FI96</accession>
<dbReference type="EMBL" id="BMQC01000002">
    <property type="protein sequence ID" value="GGK17960.1"/>
    <property type="molecule type" value="Genomic_DNA"/>
</dbReference>
<proteinExistence type="predicted"/>
<evidence type="ECO:0000313" key="7">
    <source>
        <dbReference type="EMBL" id="GGK17960.1"/>
    </source>
</evidence>
<dbReference type="SMART" id="SM00138">
    <property type="entry name" value="MeTrc"/>
    <property type="match status" value="1"/>
</dbReference>
<reference evidence="7" key="1">
    <citation type="journal article" date="2014" name="Int. J. Syst. Evol. Microbiol.">
        <title>Complete genome sequence of Corynebacterium casei LMG S-19264T (=DSM 44701T), isolated from a smear-ripened cheese.</title>
        <authorList>
            <consortium name="US DOE Joint Genome Institute (JGI-PGF)"/>
            <person name="Walter F."/>
            <person name="Albersmeier A."/>
            <person name="Kalinowski J."/>
            <person name="Ruckert C."/>
        </authorList>
    </citation>
    <scope>NUCLEOTIDE SEQUENCE</scope>
    <source>
        <strain evidence="7">JCM 3091</strain>
    </source>
</reference>
<feature type="domain" description="CheR-type methyltransferase" evidence="6">
    <location>
        <begin position="1"/>
        <end position="268"/>
    </location>
</feature>
<comment type="catalytic activity">
    <reaction evidence="1">
        <text>L-glutamyl-[protein] + S-adenosyl-L-methionine = [protein]-L-glutamate 5-O-methyl ester + S-adenosyl-L-homocysteine</text>
        <dbReference type="Rhea" id="RHEA:24452"/>
        <dbReference type="Rhea" id="RHEA-COMP:10208"/>
        <dbReference type="Rhea" id="RHEA-COMP:10311"/>
        <dbReference type="ChEBI" id="CHEBI:29973"/>
        <dbReference type="ChEBI" id="CHEBI:57856"/>
        <dbReference type="ChEBI" id="CHEBI:59789"/>
        <dbReference type="ChEBI" id="CHEBI:82795"/>
        <dbReference type="EC" id="2.1.1.80"/>
    </reaction>
</comment>
<evidence type="ECO:0000256" key="3">
    <source>
        <dbReference type="ARBA" id="ARBA00022603"/>
    </source>
</evidence>
<name>A0A8J3FI96_9ACTN</name>
<dbReference type="Pfam" id="PF03705">
    <property type="entry name" value="CheR_N"/>
    <property type="match status" value="1"/>
</dbReference>
<dbReference type="InterPro" id="IPR050903">
    <property type="entry name" value="Bact_Chemotaxis_MeTrfase"/>
</dbReference>
<gene>
    <name evidence="7" type="primary">cheR1</name>
    <name evidence="7" type="ORF">GCM10010124_08140</name>
</gene>
<dbReference type="InterPro" id="IPR000780">
    <property type="entry name" value="CheR_MeTrfase"/>
</dbReference>
<keyword evidence="5" id="KW-0949">S-adenosyl-L-methionine</keyword>
<organism evidence="7 8">
    <name type="scientific">Pilimelia terevasa</name>
    <dbReference type="NCBI Taxonomy" id="53372"/>
    <lineage>
        <taxon>Bacteria</taxon>
        <taxon>Bacillati</taxon>
        <taxon>Actinomycetota</taxon>
        <taxon>Actinomycetes</taxon>
        <taxon>Micromonosporales</taxon>
        <taxon>Micromonosporaceae</taxon>
        <taxon>Pilimelia</taxon>
    </lineage>
</organism>
<dbReference type="PANTHER" id="PTHR24422:SF21">
    <property type="entry name" value="CHEMOTAXIS PROTEIN METHYLTRANSFERASE 1"/>
    <property type="match status" value="1"/>
</dbReference>
<reference evidence="7" key="2">
    <citation type="submission" date="2020-09" db="EMBL/GenBank/DDBJ databases">
        <authorList>
            <person name="Sun Q."/>
            <person name="Ohkuma M."/>
        </authorList>
    </citation>
    <scope>NUCLEOTIDE SEQUENCE</scope>
    <source>
        <strain evidence="7">JCM 3091</strain>
    </source>
</reference>
<evidence type="ECO:0000259" key="6">
    <source>
        <dbReference type="PROSITE" id="PS50123"/>
    </source>
</evidence>
<evidence type="ECO:0000313" key="8">
    <source>
        <dbReference type="Proteomes" id="UP000662200"/>
    </source>
</evidence>
<evidence type="ECO:0000256" key="2">
    <source>
        <dbReference type="ARBA" id="ARBA00012534"/>
    </source>
</evidence>
<dbReference type="GO" id="GO:0008983">
    <property type="term" value="F:protein-glutamate O-methyltransferase activity"/>
    <property type="evidence" value="ECO:0007669"/>
    <property type="project" value="UniProtKB-EC"/>
</dbReference>